<accession>A0A4Q2JLY3</accession>
<dbReference type="RefSeq" id="WP_129234834.1">
    <property type="nucleotide sequence ID" value="NZ_SDPL01000195.1"/>
</dbReference>
<dbReference type="EMBL" id="SDPL01000195">
    <property type="protein sequence ID" value="RXZ46898.1"/>
    <property type="molecule type" value="Genomic_DNA"/>
</dbReference>
<organism evidence="4 5">
    <name type="scientific">Agromyces binzhouensis</name>
    <dbReference type="NCBI Taxonomy" id="1817495"/>
    <lineage>
        <taxon>Bacteria</taxon>
        <taxon>Bacillati</taxon>
        <taxon>Actinomycetota</taxon>
        <taxon>Actinomycetes</taxon>
        <taxon>Micrococcales</taxon>
        <taxon>Microbacteriaceae</taxon>
        <taxon>Agromyces</taxon>
    </lineage>
</organism>
<dbReference type="SUPFAM" id="SSF51735">
    <property type="entry name" value="NAD(P)-binding Rossmann-fold domains"/>
    <property type="match status" value="1"/>
</dbReference>
<evidence type="ECO:0000256" key="1">
    <source>
        <dbReference type="ARBA" id="ARBA00023002"/>
    </source>
</evidence>
<dbReference type="InterPro" id="IPR036291">
    <property type="entry name" value="NAD(P)-bd_dom_sf"/>
</dbReference>
<comment type="caution">
    <text evidence="4">The sequence shown here is derived from an EMBL/GenBank/DDBJ whole genome shotgun (WGS) entry which is preliminary data.</text>
</comment>
<dbReference type="AlphaFoldDB" id="A0A4Q2JLY3"/>
<protein>
    <submittedName>
        <fullName evidence="4">Aldehyde reductase</fullName>
    </submittedName>
</protein>
<dbReference type="CDD" id="cd05227">
    <property type="entry name" value="AR_SDR_e"/>
    <property type="match status" value="1"/>
</dbReference>
<dbReference type="OrthoDB" id="9778052at2"/>
<feature type="domain" description="NAD-dependent epimerase/dehydratase" evidence="3">
    <location>
        <begin position="6"/>
        <end position="244"/>
    </location>
</feature>
<dbReference type="InterPro" id="IPR001509">
    <property type="entry name" value="Epimerase_deHydtase"/>
</dbReference>
<evidence type="ECO:0000259" key="3">
    <source>
        <dbReference type="Pfam" id="PF01370"/>
    </source>
</evidence>
<evidence type="ECO:0000313" key="5">
    <source>
        <dbReference type="Proteomes" id="UP000292881"/>
    </source>
</evidence>
<evidence type="ECO:0000256" key="2">
    <source>
        <dbReference type="ARBA" id="ARBA00023445"/>
    </source>
</evidence>
<dbReference type="Pfam" id="PF01370">
    <property type="entry name" value="Epimerase"/>
    <property type="match status" value="1"/>
</dbReference>
<comment type="similarity">
    <text evidence="2">Belongs to the NAD(P)-dependent epimerase/dehydratase family. Dihydroflavonol-4-reductase subfamily.</text>
</comment>
<dbReference type="Gene3D" id="3.40.50.720">
    <property type="entry name" value="NAD(P)-binding Rossmann-like Domain"/>
    <property type="match status" value="1"/>
</dbReference>
<dbReference type="InterPro" id="IPR050425">
    <property type="entry name" value="NAD(P)_dehydrat-like"/>
</dbReference>
<gene>
    <name evidence="4" type="ORF">ESO86_10415</name>
</gene>
<keyword evidence="5" id="KW-1185">Reference proteome</keyword>
<dbReference type="GO" id="GO:0016616">
    <property type="term" value="F:oxidoreductase activity, acting on the CH-OH group of donors, NAD or NADP as acceptor"/>
    <property type="evidence" value="ECO:0007669"/>
    <property type="project" value="TreeGrafter"/>
</dbReference>
<dbReference type="PANTHER" id="PTHR10366:SF564">
    <property type="entry name" value="STEROL-4-ALPHA-CARBOXYLATE 3-DEHYDROGENASE, DECARBOXYLATING"/>
    <property type="match status" value="1"/>
</dbReference>
<proteinExistence type="inferred from homology"/>
<reference evidence="4 5" key="1">
    <citation type="submission" date="2019-01" db="EMBL/GenBank/DDBJ databases">
        <authorList>
            <person name="Li J."/>
        </authorList>
    </citation>
    <scope>NUCLEOTIDE SEQUENCE [LARGE SCALE GENOMIC DNA]</scope>
    <source>
        <strain evidence="4 5">CGMCC 4.7180</strain>
    </source>
</reference>
<evidence type="ECO:0000313" key="4">
    <source>
        <dbReference type="EMBL" id="RXZ46898.1"/>
    </source>
</evidence>
<dbReference type="PANTHER" id="PTHR10366">
    <property type="entry name" value="NAD DEPENDENT EPIMERASE/DEHYDRATASE"/>
    <property type="match status" value="1"/>
</dbReference>
<sequence>MDEGTILVTGGTGFVGVSCIIRLLADGTRVRTTVRDLTRADDLRELVRLGGADPDGVEVVAADLLDDAGWPEAVAGVTHVLHVASPFPVRQPKDEDELIAPAREGVLRVLSAARDAGVRRVVQTSSFAAIGYGRRNPGRAYTEEDWTDPDGPGVTPYIRSKTLAERAAWQFIDREGGGLELATVNPVGIFGPAIGTDLSTSLELLRQLLDGGYPVVPNGSVSAVDVRDVADLHVLAMRHPDAAGERFLAVSGDAITYLDLSRFLRDRLGERARRAPTRVIPDWVVKAGAPFSRELRLMASELGRRGDASHGKATRMLGWTPRSREEAILASAESLLDLGLVRA</sequence>
<dbReference type="FunFam" id="3.40.50.720:FF:000336">
    <property type="entry name" value="Aldehyde reductase"/>
    <property type="match status" value="1"/>
</dbReference>
<dbReference type="Proteomes" id="UP000292881">
    <property type="component" value="Unassembled WGS sequence"/>
</dbReference>
<name>A0A4Q2JLY3_9MICO</name>
<keyword evidence="1" id="KW-0560">Oxidoreductase</keyword>